<gene>
    <name evidence="1" type="ORF">MNB_SV-12-440</name>
</gene>
<reference evidence="1" key="1">
    <citation type="submission" date="2016-10" db="EMBL/GenBank/DDBJ databases">
        <authorList>
            <person name="de Groot N.N."/>
        </authorList>
    </citation>
    <scope>NUCLEOTIDE SEQUENCE</scope>
</reference>
<dbReference type="AlphaFoldDB" id="A0A1W1BED8"/>
<dbReference type="EMBL" id="FPHE01000026">
    <property type="protein sequence ID" value="SFV51926.1"/>
    <property type="molecule type" value="Genomic_DNA"/>
</dbReference>
<accession>A0A1W1BED8</accession>
<sequence>MKQIFIGFSILFLALLFNACGGGGTTTSSTSGENIEIQTRKSLIDPSQKKFYLEFSMKNNYTDGIMAELSNLSLDLNACSISESSLNLLDNTIQFSEPSESHNLAFTADFTRPCLPTGYTIKANTLLTYDGTSKKSLYNSKFQPITIDGNLTIEDTKSIFEYDVKLESVDDEPKIELDSKKRYKLSLFNSSSNKNVEANRVHTMKIRSSDPSQVKLIDPDNYSQDQGQAHSELTFNNQNEVVFYIQTYNNSGIANFDVTISYTNNRGEVYDIERRTSVVILSGEPTAFSINDTGVEYNSETKWFKQTFLISASDKYNNVVNIPSKINVSAMAGFRDKNGQGDRILYGKFGSVGGELIADKENHTASFKATKSIFNNINPERDFLLLFGDATTSEALGKWDIDQYTSLEDTLNLSSAYYGENHDDLGFAIGHNYINEICSSESKEWELQIDSTDGTYQLDDEGKASVTLKFPAYMLGKKIALSVNFSGKKKRAGEVHFQTLYNFGGVNLPESIDIEQNATVTTPFHRAHTFSITNGNDNFWVKNAKVVCRIKTENIEGYDTFDKLISNNREITNSSQCGGYGELAFFDINLKLKDEEKTGSMTFESCQTSSFIDEF</sequence>
<organism evidence="1">
    <name type="scientific">hydrothermal vent metagenome</name>
    <dbReference type="NCBI Taxonomy" id="652676"/>
    <lineage>
        <taxon>unclassified sequences</taxon>
        <taxon>metagenomes</taxon>
        <taxon>ecological metagenomes</taxon>
    </lineage>
</organism>
<proteinExistence type="predicted"/>
<protein>
    <submittedName>
        <fullName evidence="1">Uncharacterized protein</fullName>
    </submittedName>
</protein>
<evidence type="ECO:0000313" key="1">
    <source>
        <dbReference type="EMBL" id="SFV51926.1"/>
    </source>
</evidence>
<name>A0A1W1BED8_9ZZZZ</name>